<dbReference type="RefSeq" id="WP_359278437.1">
    <property type="nucleotide sequence ID" value="NZ_JBEZNA010000136.1"/>
</dbReference>
<dbReference type="InterPro" id="IPR036291">
    <property type="entry name" value="NAD(P)-bd_dom_sf"/>
</dbReference>
<evidence type="ECO:0000256" key="1">
    <source>
        <dbReference type="ARBA" id="ARBA00006484"/>
    </source>
</evidence>
<dbReference type="PANTHER" id="PTHR43976">
    <property type="entry name" value="SHORT CHAIN DEHYDROGENASE"/>
    <property type="match status" value="1"/>
</dbReference>
<dbReference type="InterPro" id="IPR002347">
    <property type="entry name" value="SDR_fam"/>
</dbReference>
<accession>A0ABV3EZI4</accession>
<dbReference type="InterPro" id="IPR020904">
    <property type="entry name" value="Sc_DH/Rdtase_CS"/>
</dbReference>
<dbReference type="Proteomes" id="UP001551584">
    <property type="component" value="Unassembled WGS sequence"/>
</dbReference>
<dbReference type="NCBIfam" id="NF006114">
    <property type="entry name" value="PRK08263.1"/>
    <property type="match status" value="1"/>
</dbReference>
<evidence type="ECO:0000256" key="3">
    <source>
        <dbReference type="RuleBase" id="RU000363"/>
    </source>
</evidence>
<evidence type="ECO:0000313" key="5">
    <source>
        <dbReference type="Proteomes" id="UP001551584"/>
    </source>
</evidence>
<dbReference type="SUPFAM" id="SSF51735">
    <property type="entry name" value="NAD(P)-binding Rossmann-fold domains"/>
    <property type="match status" value="1"/>
</dbReference>
<dbReference type="InterPro" id="IPR051911">
    <property type="entry name" value="SDR_oxidoreductase"/>
</dbReference>
<dbReference type="EMBL" id="JBEZNA010000136">
    <property type="protein sequence ID" value="MEU9581630.1"/>
    <property type="molecule type" value="Genomic_DNA"/>
</dbReference>
<proteinExistence type="inferred from homology"/>
<dbReference type="PRINTS" id="PR00081">
    <property type="entry name" value="GDHRDH"/>
</dbReference>
<dbReference type="CDD" id="cd05374">
    <property type="entry name" value="17beta-HSD-like_SDR_c"/>
    <property type="match status" value="1"/>
</dbReference>
<dbReference type="Gene3D" id="3.40.50.720">
    <property type="entry name" value="NAD(P)-binding Rossmann-like Domain"/>
    <property type="match status" value="1"/>
</dbReference>
<name>A0ABV3EZI4_9ACTN</name>
<keyword evidence="5" id="KW-1185">Reference proteome</keyword>
<evidence type="ECO:0000256" key="2">
    <source>
        <dbReference type="ARBA" id="ARBA00023002"/>
    </source>
</evidence>
<organism evidence="4 5">
    <name type="scientific">Streptomyces chilikensis</name>
    <dbReference type="NCBI Taxonomy" id="1194079"/>
    <lineage>
        <taxon>Bacteria</taxon>
        <taxon>Bacillati</taxon>
        <taxon>Actinomycetota</taxon>
        <taxon>Actinomycetes</taxon>
        <taxon>Kitasatosporales</taxon>
        <taxon>Streptomycetaceae</taxon>
        <taxon>Streptomyces</taxon>
    </lineage>
</organism>
<sequence>MGKVWFITGASRGFGRCWAEAAVARGDRVAVAARSEAALRAFADDSGDAVLPLPLDITDRAAVFAAVQRAHAHFGRLDVVVNNAGVGHIGCVEEVTEHEARAVIETNILGTLAVTQAALPLLRAQGGGHLIQVSSSGGIEAYAGMGLYCATKWAVEGMSEALAEEVASFGIRVTVLEPGGYATGWFSAARRSASYPAYAPLHDLLDPTLTPDSLPPPEATVPAVLALVDSVDPPRRLPLGSFALRAAVEAGERRLDGVSAWDAVIRAADGIPAKNATPPPH</sequence>
<protein>
    <submittedName>
        <fullName evidence="4">SDR family NAD(P)-dependent oxidoreductase</fullName>
    </submittedName>
</protein>
<comment type="similarity">
    <text evidence="1 3">Belongs to the short-chain dehydrogenases/reductases (SDR) family.</text>
</comment>
<dbReference type="PANTHER" id="PTHR43976:SF16">
    <property type="entry name" value="SHORT-CHAIN DEHYDROGENASE_REDUCTASE FAMILY PROTEIN"/>
    <property type="match status" value="1"/>
</dbReference>
<gene>
    <name evidence="4" type="ORF">AB0D95_30940</name>
</gene>
<dbReference type="Pfam" id="PF00106">
    <property type="entry name" value="adh_short"/>
    <property type="match status" value="1"/>
</dbReference>
<evidence type="ECO:0000313" key="4">
    <source>
        <dbReference type="EMBL" id="MEU9581630.1"/>
    </source>
</evidence>
<comment type="caution">
    <text evidence="4">The sequence shown here is derived from an EMBL/GenBank/DDBJ whole genome shotgun (WGS) entry which is preliminary data.</text>
</comment>
<keyword evidence="2" id="KW-0560">Oxidoreductase</keyword>
<dbReference type="PRINTS" id="PR00080">
    <property type="entry name" value="SDRFAMILY"/>
</dbReference>
<dbReference type="PROSITE" id="PS00061">
    <property type="entry name" value="ADH_SHORT"/>
    <property type="match status" value="1"/>
</dbReference>
<reference evidence="4 5" key="1">
    <citation type="submission" date="2024-06" db="EMBL/GenBank/DDBJ databases">
        <title>The Natural Products Discovery Center: Release of the First 8490 Sequenced Strains for Exploring Actinobacteria Biosynthetic Diversity.</title>
        <authorList>
            <person name="Kalkreuter E."/>
            <person name="Kautsar S.A."/>
            <person name="Yang D."/>
            <person name="Bader C.D."/>
            <person name="Teijaro C.N."/>
            <person name="Fluegel L."/>
            <person name="Davis C.M."/>
            <person name="Simpson J.R."/>
            <person name="Lauterbach L."/>
            <person name="Steele A.D."/>
            <person name="Gui C."/>
            <person name="Meng S."/>
            <person name="Li G."/>
            <person name="Viehrig K."/>
            <person name="Ye F."/>
            <person name="Su P."/>
            <person name="Kiefer A.F."/>
            <person name="Nichols A."/>
            <person name="Cepeda A.J."/>
            <person name="Yan W."/>
            <person name="Fan B."/>
            <person name="Jiang Y."/>
            <person name="Adhikari A."/>
            <person name="Zheng C.-J."/>
            <person name="Schuster L."/>
            <person name="Cowan T.M."/>
            <person name="Smanski M.J."/>
            <person name="Chevrette M.G."/>
            <person name="De Carvalho L.P.S."/>
            <person name="Shen B."/>
        </authorList>
    </citation>
    <scope>NUCLEOTIDE SEQUENCE [LARGE SCALE GENOMIC DNA]</scope>
    <source>
        <strain evidence="4 5">NPDC048117</strain>
    </source>
</reference>